<accession>A0A9X1U2X6</accession>
<dbReference type="Pfam" id="PF01963">
    <property type="entry name" value="TraB_PrgY_gumN"/>
    <property type="match status" value="1"/>
</dbReference>
<dbReference type="CDD" id="cd14789">
    <property type="entry name" value="Tiki"/>
    <property type="match status" value="1"/>
</dbReference>
<dbReference type="PANTHER" id="PTHR40590:SF1">
    <property type="entry name" value="CYTOPLASMIC PROTEIN"/>
    <property type="match status" value="1"/>
</dbReference>
<proteinExistence type="predicted"/>
<organism evidence="1 2">
    <name type="scientific">Aequorivita vitellina</name>
    <dbReference type="NCBI Taxonomy" id="2874475"/>
    <lineage>
        <taxon>Bacteria</taxon>
        <taxon>Pseudomonadati</taxon>
        <taxon>Bacteroidota</taxon>
        <taxon>Flavobacteriia</taxon>
        <taxon>Flavobacteriales</taxon>
        <taxon>Flavobacteriaceae</taxon>
        <taxon>Aequorivita</taxon>
    </lineage>
</organism>
<name>A0A9X1U2X6_9FLAO</name>
<reference evidence="1" key="1">
    <citation type="submission" date="2021-09" db="EMBL/GenBank/DDBJ databases">
        <title>Genome of Aequorivita sp. strain F47161.</title>
        <authorList>
            <person name="Wang Y."/>
        </authorList>
    </citation>
    <scope>NUCLEOTIDE SEQUENCE</scope>
    <source>
        <strain evidence="1">F47161</strain>
    </source>
</reference>
<sequence length="1167" mass="135150">MNTSPQIYFLYIFLFFTLNALYSQNRENYELLWEIKHKNSNKKSYLFGTLHLKDVRAFKFSDSVIPAIKRAEVFALEIHPDSAVTSFSENYYNTETENIYKKILSKEEYQKLKDRFFEVKQIDLDSFPLKNPSLIKSMLTLDESKADDRRTFLDAYLYGIAYNSKKEITGLEKVEDQMTMFEAPTDMELRESILSILNDPHHESENQINKITQLYYEGDLEKILAYVSYSRATDSIMAKRNHVMRNSLEKIMKSKTVFAAVGAAHLPGDQGLIQLLRDAGYQVSKVEATFSDREEQYEIVPDIDRWVEDRDATLGYRVLTPNKATPIAINESVNAMTSTDLIYGGTFMYMIGDLRNQVLKDGFDFVGNIINSQTKSASDSILSRKTVVKNGVEFSEVIIVKDKEYVRLQVAMKGKIVYTFMTENTLDEITSAYANAFFDSIKIFEPSFAPAVWQTQTDSIGAYSIRVPGKVTDRSQIKDNPDGNQDSPYIINIFSAEDKANNSIFLFRYNNQPVGYYLDQKEEYFAEFDQYFQQNGTYLREPEKIMKDGSEGRKYELLFSGKHHTIAKLFLRGNRTYLLMAQTFKEGEKISEDNEFFNSFEFLPFTEAAFDTVVNIQNKYSFKAPSPKIVTEEEPQDAYSEYSYVKNYSALDETTSGTYLVQHIKLKPYYRKKSLQDFYQDYIELFTGYSDSITSNVNTTLAGKPAREIRMQNTNTNVKQRMKLVLDDDNILLLLTYLGDEEINKPRVDKFFNSLKIKQNSKNFNLTASKADLIFKNLKSKDSIKFAEAKGALNYYEFDASEYKYLEKNLKHSYPDDTTYYGAKYYIINAMAILEKPETLNTFETFYKNKKSSYEARIEILEQLPKLKNSNALATYFNLLQNHKLNRVPGKNYDIMTTLLDTIPLFVANDARFAELVDIDDYRAELASMYAYNVINDSVYAHKMPLLKNKLLSFMYQDVAKYVDTISRKKNPYLPEGIIYSYIEFAKSFNPVPQEVVKTLNLLSEQVKDDNWLQAQALMAATELNIEVNPQTLKTSFKDMYVRFELMESLIKAEKTNLIPEVYLEPQEFAKLSLYNMVGAEYEGYPQYFNYLTEVTVDGTEYYVFEFSYFEDDADKYLGIVSKTAIDFSDFQMADAFISSETIEEDWKTQATKIIAEKIKEKDLDTE</sequence>
<evidence type="ECO:0000313" key="2">
    <source>
        <dbReference type="Proteomes" id="UP001139461"/>
    </source>
</evidence>
<dbReference type="InterPro" id="IPR047111">
    <property type="entry name" value="YbaP-like"/>
</dbReference>
<keyword evidence="2" id="KW-1185">Reference proteome</keyword>
<comment type="caution">
    <text evidence="1">The sequence shown here is derived from an EMBL/GenBank/DDBJ whole genome shotgun (WGS) entry which is preliminary data.</text>
</comment>
<dbReference type="RefSeq" id="WP_237602802.1">
    <property type="nucleotide sequence ID" value="NZ_JAIRBA010000013.1"/>
</dbReference>
<dbReference type="AlphaFoldDB" id="A0A9X1U2X6"/>
<dbReference type="Proteomes" id="UP001139461">
    <property type="component" value="Unassembled WGS sequence"/>
</dbReference>
<dbReference type="PANTHER" id="PTHR40590">
    <property type="entry name" value="CYTOPLASMIC PROTEIN-RELATED"/>
    <property type="match status" value="1"/>
</dbReference>
<evidence type="ECO:0000313" key="1">
    <source>
        <dbReference type="EMBL" id="MCG2419013.1"/>
    </source>
</evidence>
<protein>
    <submittedName>
        <fullName evidence="1">TraB/GumN family protein</fullName>
    </submittedName>
</protein>
<gene>
    <name evidence="1" type="ORF">K8089_08250</name>
</gene>
<dbReference type="EMBL" id="JAIRBA010000013">
    <property type="protein sequence ID" value="MCG2419013.1"/>
    <property type="molecule type" value="Genomic_DNA"/>
</dbReference>
<dbReference type="InterPro" id="IPR002816">
    <property type="entry name" value="TraB/PrgY/GumN_fam"/>
</dbReference>